<evidence type="ECO:0000256" key="5">
    <source>
        <dbReference type="SAM" id="SignalP"/>
    </source>
</evidence>
<gene>
    <name evidence="7" type="ordered locus">Hden_0782</name>
</gene>
<dbReference type="HOGENOM" id="CLU_101159_0_1_5"/>
<dbReference type="Pfam" id="PF13442">
    <property type="entry name" value="Cytochrome_CBB3"/>
    <property type="match status" value="1"/>
</dbReference>
<keyword evidence="2 4" id="KW-0479">Metal-binding</keyword>
<accession>D8JTN8</accession>
<dbReference type="SUPFAM" id="SSF46626">
    <property type="entry name" value="Cytochrome c"/>
    <property type="match status" value="1"/>
</dbReference>
<feature type="domain" description="Cytochrome c" evidence="6">
    <location>
        <begin position="52"/>
        <end position="129"/>
    </location>
</feature>
<dbReference type="GO" id="GO:0020037">
    <property type="term" value="F:heme binding"/>
    <property type="evidence" value="ECO:0007669"/>
    <property type="project" value="InterPro"/>
</dbReference>
<evidence type="ECO:0000256" key="4">
    <source>
        <dbReference type="PROSITE-ProRule" id="PRU00433"/>
    </source>
</evidence>
<dbReference type="PANTHER" id="PTHR33751">
    <property type="entry name" value="CBB3-TYPE CYTOCHROME C OXIDASE SUBUNIT FIXP"/>
    <property type="match status" value="1"/>
</dbReference>
<dbReference type="InterPro" id="IPR009056">
    <property type="entry name" value="Cyt_c-like_dom"/>
</dbReference>
<proteinExistence type="predicted"/>
<keyword evidence="5" id="KW-0732">Signal</keyword>
<keyword evidence="8" id="KW-1185">Reference proteome</keyword>
<evidence type="ECO:0000256" key="2">
    <source>
        <dbReference type="ARBA" id="ARBA00022723"/>
    </source>
</evidence>
<dbReference type="InterPro" id="IPR050597">
    <property type="entry name" value="Cytochrome_c_Oxidase_Subunit"/>
</dbReference>
<dbReference type="AlphaFoldDB" id="D8JTN8"/>
<dbReference type="Proteomes" id="UP000002033">
    <property type="component" value="Chromosome"/>
</dbReference>
<dbReference type="Gene3D" id="1.10.760.10">
    <property type="entry name" value="Cytochrome c-like domain"/>
    <property type="match status" value="1"/>
</dbReference>
<dbReference type="KEGG" id="hdn:Hden_0782"/>
<evidence type="ECO:0000256" key="1">
    <source>
        <dbReference type="ARBA" id="ARBA00022617"/>
    </source>
</evidence>
<dbReference type="GO" id="GO:0046872">
    <property type="term" value="F:metal ion binding"/>
    <property type="evidence" value="ECO:0007669"/>
    <property type="project" value="UniProtKB-KW"/>
</dbReference>
<name>D8JTN8_HYPDA</name>
<keyword evidence="1 4" id="KW-0349">Heme</keyword>
<evidence type="ECO:0000259" key="6">
    <source>
        <dbReference type="PROSITE" id="PS51007"/>
    </source>
</evidence>
<dbReference type="PROSITE" id="PS51007">
    <property type="entry name" value="CYTC"/>
    <property type="match status" value="1"/>
</dbReference>
<dbReference type="InterPro" id="IPR036909">
    <property type="entry name" value="Cyt_c-like_dom_sf"/>
</dbReference>
<dbReference type="GO" id="GO:0009055">
    <property type="term" value="F:electron transfer activity"/>
    <property type="evidence" value="ECO:0007669"/>
    <property type="project" value="InterPro"/>
</dbReference>
<dbReference type="STRING" id="582899.Hden_0782"/>
<evidence type="ECO:0000313" key="7">
    <source>
        <dbReference type="EMBL" id="ADJ22600.1"/>
    </source>
</evidence>
<dbReference type="eggNOG" id="COG2010">
    <property type="taxonomic scope" value="Bacteria"/>
</dbReference>
<protein>
    <recommendedName>
        <fullName evidence="6">Cytochrome c domain-containing protein</fullName>
    </recommendedName>
</protein>
<reference evidence="8" key="1">
    <citation type="journal article" date="2011" name="J. Bacteriol.">
        <title>Genome sequences of eight morphologically diverse alphaproteobacteria.</title>
        <authorList>
            <consortium name="US DOE Joint Genome Institute"/>
            <person name="Brown P.J."/>
            <person name="Kysela D.T."/>
            <person name="Buechlein A."/>
            <person name="Hemmerich C."/>
            <person name="Brun Y.V."/>
        </authorList>
    </citation>
    <scope>NUCLEOTIDE SEQUENCE [LARGE SCALE GENOMIC DNA]</scope>
    <source>
        <strain evidence="8">ATCC 51888 / DSM 1869 / NCIB 11706 / TK 0415</strain>
    </source>
</reference>
<feature type="signal peptide" evidence="5">
    <location>
        <begin position="1"/>
        <end position="35"/>
    </location>
</feature>
<sequence length="138" mass="14808" precursor="true">MIKKDFVLSYKAQVIIACGVSAIITLFAMMASVMAAAGTANGGGEAALGDPAAIKTGEATFYQNCVYCHGSKGSGGSARALQCRDMKPDYIFETITNGRINGANVMPPWKDTFDEKARWQLVAYIRSLRTLPECDSNN</sequence>
<organism evidence="7 8">
    <name type="scientific">Hyphomicrobium denitrificans (strain ATCC 51888 / DSM 1869 / NCIMB 11706 / TK 0415)</name>
    <dbReference type="NCBI Taxonomy" id="582899"/>
    <lineage>
        <taxon>Bacteria</taxon>
        <taxon>Pseudomonadati</taxon>
        <taxon>Pseudomonadota</taxon>
        <taxon>Alphaproteobacteria</taxon>
        <taxon>Hyphomicrobiales</taxon>
        <taxon>Hyphomicrobiaceae</taxon>
        <taxon>Hyphomicrobium</taxon>
    </lineage>
</organism>
<dbReference type="EMBL" id="CP002083">
    <property type="protein sequence ID" value="ADJ22600.1"/>
    <property type="molecule type" value="Genomic_DNA"/>
</dbReference>
<evidence type="ECO:0000313" key="8">
    <source>
        <dbReference type="Proteomes" id="UP000002033"/>
    </source>
</evidence>
<dbReference type="PANTHER" id="PTHR33751:SF1">
    <property type="entry name" value="CBB3-TYPE CYTOCHROME C OXIDASE SUBUNIT FIXP"/>
    <property type="match status" value="1"/>
</dbReference>
<dbReference type="RefSeq" id="WP_013214815.1">
    <property type="nucleotide sequence ID" value="NC_014313.1"/>
</dbReference>
<keyword evidence="3 4" id="KW-0408">Iron</keyword>
<dbReference type="OrthoDB" id="7933886at2"/>
<feature type="chain" id="PRO_5003116351" description="Cytochrome c domain-containing protein" evidence="5">
    <location>
        <begin position="36"/>
        <end position="138"/>
    </location>
</feature>
<evidence type="ECO:0000256" key="3">
    <source>
        <dbReference type="ARBA" id="ARBA00023004"/>
    </source>
</evidence>